<keyword evidence="6 9" id="KW-0732">Signal</keyword>
<comment type="subcellular location">
    <subcellularLocation>
        <location evidence="1 9">Secreted</location>
    </subcellularLocation>
</comment>
<evidence type="ECO:0000256" key="6">
    <source>
        <dbReference type="ARBA" id="ARBA00022729"/>
    </source>
</evidence>
<dbReference type="EMBL" id="AJ544898">
    <property type="protein sequence ID" value="CAD67786.1"/>
    <property type="molecule type" value="Genomic_DNA"/>
</dbReference>
<dbReference type="EMBL" id="AJ544915">
    <property type="protein sequence ID" value="CAD67773.1"/>
    <property type="molecule type" value="mRNA"/>
</dbReference>
<dbReference type="GO" id="GO:0001817">
    <property type="term" value="P:regulation of cytokine production"/>
    <property type="evidence" value="ECO:0007669"/>
    <property type="project" value="UniProtKB-ARBA"/>
</dbReference>
<reference evidence="11" key="1">
    <citation type="journal article" date="2003" name="BMC Genomics">
        <title>Comparative genomic analysis reveals independent expansion of a lineage-specific gene family in vertebrates: The class II cytokine receptors and their ligands in mammals and fish.</title>
        <authorList>
            <person name="Lutfalla G."/>
            <person name="Roest Crollius H."/>
            <person name="Stange-Thomann N."/>
            <person name="Jaillon O."/>
            <person name="Mogensen K."/>
            <person name="Monneron D."/>
        </authorList>
    </citation>
    <scope>NUCLEOTIDE SEQUENCE</scope>
</reference>
<dbReference type="PANTHER" id="PTHR48482:SF5">
    <property type="entry name" value="INTERLEUKIN-10"/>
    <property type="match status" value="1"/>
</dbReference>
<reference evidence="11" key="3">
    <citation type="submission" date="2003-02" db="EMBL/GenBank/DDBJ databases">
        <authorList>
            <person name="Lutfalla G."/>
        </authorList>
    </citation>
    <scope>NUCLEOTIDE SEQUENCE</scope>
</reference>
<evidence type="ECO:0000313" key="11">
    <source>
        <dbReference type="EMBL" id="CAD67773.1"/>
    </source>
</evidence>
<dbReference type="InterPro" id="IPR009079">
    <property type="entry name" value="4_helix_cytokine-like_core"/>
</dbReference>
<evidence type="ECO:0000256" key="7">
    <source>
        <dbReference type="ARBA" id="ARBA00023157"/>
    </source>
</evidence>
<name>Q7ZSY8_TETNG</name>
<protein>
    <recommendedName>
        <fullName evidence="9">Interleukin family protein</fullName>
    </recommendedName>
</protein>
<reference evidence="10" key="2">
    <citation type="journal article" date="2003" name="BMC Genomics">
        <title>Comparative genomic analysis reveals independent expansion of a lineage-specific gene family in vertebrates: the class II cytokine receptors and their ligands in mammals and fish.</title>
        <authorList>
            <person name="Lutfalla G."/>
            <person name="Roest Crollius H."/>
            <person name="Stange-Thomann N."/>
            <person name="Jaillon O."/>
            <person name="Mogensen K."/>
            <person name="Monneron D."/>
        </authorList>
    </citation>
    <scope>NUCLEOTIDE SEQUENCE</scope>
</reference>
<feature type="chain" id="PRO_5010144998" description="Interleukin family protein" evidence="9">
    <location>
        <begin position="22"/>
        <end position="184"/>
    </location>
</feature>
<dbReference type="Pfam" id="PF00726">
    <property type="entry name" value="IL10"/>
    <property type="match status" value="1"/>
</dbReference>
<dbReference type="PANTHER" id="PTHR48482">
    <property type="entry name" value="INTERLEUKIN-19-RELATED"/>
    <property type="match status" value="1"/>
</dbReference>
<organism evidence="11">
    <name type="scientific">Tetraodon nigroviridis</name>
    <name type="common">Spotted green pufferfish</name>
    <name type="synonym">Chelonodon nigroviridis</name>
    <dbReference type="NCBI Taxonomy" id="99883"/>
    <lineage>
        <taxon>Eukaryota</taxon>
        <taxon>Metazoa</taxon>
        <taxon>Chordata</taxon>
        <taxon>Craniata</taxon>
        <taxon>Vertebrata</taxon>
        <taxon>Euteleostomi</taxon>
        <taxon>Actinopterygii</taxon>
        <taxon>Neopterygii</taxon>
        <taxon>Teleostei</taxon>
        <taxon>Neoteleostei</taxon>
        <taxon>Acanthomorphata</taxon>
        <taxon>Eupercaria</taxon>
        <taxon>Tetraodontiformes</taxon>
        <taxon>Tetradontoidea</taxon>
        <taxon>Tetraodontidae</taxon>
        <taxon>Tetraodon</taxon>
    </lineage>
</organism>
<keyword evidence="4 9" id="KW-0202">Cytokine</keyword>
<dbReference type="SMART" id="SM00188">
    <property type="entry name" value="IL10"/>
    <property type="match status" value="1"/>
</dbReference>
<dbReference type="SUPFAM" id="SSF47266">
    <property type="entry name" value="4-helical cytokines"/>
    <property type="match status" value="1"/>
</dbReference>
<comment type="similarity">
    <text evidence="2 9">Belongs to the IL-10 family.</text>
</comment>
<dbReference type="InterPro" id="IPR020443">
    <property type="entry name" value="IL-10/19/20/24/26"/>
</dbReference>
<dbReference type="AlphaFoldDB" id="Q7ZSY8"/>
<dbReference type="PRINTS" id="PR01294">
    <property type="entry name" value="INTRLEUKIN10"/>
</dbReference>
<dbReference type="GO" id="GO:0006955">
    <property type="term" value="P:immune response"/>
    <property type="evidence" value="ECO:0007669"/>
    <property type="project" value="InterPro"/>
</dbReference>
<feature type="signal peptide" evidence="9">
    <location>
        <begin position="1"/>
        <end position="21"/>
    </location>
</feature>
<feature type="disulfide bond" evidence="8">
    <location>
        <begin position="79"/>
        <end position="135"/>
    </location>
</feature>
<dbReference type="GO" id="GO:0005125">
    <property type="term" value="F:cytokine activity"/>
    <property type="evidence" value="ECO:0007669"/>
    <property type="project" value="UniProtKB-UniRule"/>
</dbReference>
<sequence length="184" mass="21024">MPGRTLLSVLLLLSSSCAVWCATLCNNRCCSFLEGFPARLKVLRENYSNIREYYEANDDLDLVLIDQSIVESFKTPFACHVMDGILKLYLDSVLPRALASVTVETRDLQPHVESIQQILDQLKTEVNNCKHFFACKNQFDMNTLTSAYTQAMQEKGLFKAMGELDLLFNYIEMYMSSKTHRNKA</sequence>
<evidence type="ECO:0000313" key="10">
    <source>
        <dbReference type="EMBL" id="AAP57415.1"/>
    </source>
</evidence>
<gene>
    <name evidence="11" type="primary">il10</name>
    <name evidence="10" type="synonym">IL10</name>
</gene>
<dbReference type="Gene3D" id="1.20.1250.10">
    <property type="match status" value="1"/>
</dbReference>
<evidence type="ECO:0000256" key="1">
    <source>
        <dbReference type="ARBA" id="ARBA00004613"/>
    </source>
</evidence>
<evidence type="ECO:0000256" key="4">
    <source>
        <dbReference type="ARBA" id="ARBA00022514"/>
    </source>
</evidence>
<keyword evidence="5 9" id="KW-0964">Secreted</keyword>
<dbReference type="GO" id="GO:0005615">
    <property type="term" value="C:extracellular space"/>
    <property type="evidence" value="ECO:0007669"/>
    <property type="project" value="UniProtKB-UniRule"/>
</dbReference>
<evidence type="ECO:0000256" key="3">
    <source>
        <dbReference type="ARBA" id="ARBA00011144"/>
    </source>
</evidence>
<evidence type="ECO:0000256" key="5">
    <source>
        <dbReference type="ARBA" id="ARBA00022525"/>
    </source>
</evidence>
<proteinExistence type="evidence at transcript level"/>
<evidence type="ECO:0000256" key="8">
    <source>
        <dbReference type="PIRSR" id="PIRSR620443-50"/>
    </source>
</evidence>
<evidence type="ECO:0000256" key="2">
    <source>
        <dbReference type="ARBA" id="ARBA00008813"/>
    </source>
</evidence>
<dbReference type="EMBL" id="AY294557">
    <property type="protein sequence ID" value="AAP57415.1"/>
    <property type="molecule type" value="Genomic_DNA"/>
</dbReference>
<comment type="function">
    <text evidence="9">Immune regulatory cytokine.</text>
</comment>
<evidence type="ECO:0000256" key="9">
    <source>
        <dbReference type="RuleBase" id="RU368043"/>
    </source>
</evidence>
<feature type="disulfide bond" evidence="8">
    <location>
        <begin position="29"/>
        <end position="129"/>
    </location>
</feature>
<accession>Q7ZSY8</accession>
<keyword evidence="7 8" id="KW-1015">Disulfide bond</keyword>
<comment type="subunit">
    <text evidence="3">Homodimer. Interacts with IL10RA and IL10RB.</text>
</comment>
<dbReference type="InterPro" id="IPR000098">
    <property type="entry name" value="IL-10"/>
</dbReference>
<dbReference type="PROSITE" id="PS51257">
    <property type="entry name" value="PROKAR_LIPOPROTEIN"/>
    <property type="match status" value="1"/>
</dbReference>